<gene>
    <name evidence="1" type="ORF">Pc15g02040</name>
    <name evidence="1" type="ORF">PCH_Pc15g02040</name>
</gene>
<dbReference type="OMA" id="WCASGIC"/>
<evidence type="ECO:0000313" key="2">
    <source>
        <dbReference type="Proteomes" id="UP000000724"/>
    </source>
</evidence>
<dbReference type="AlphaFoldDB" id="B6H6D8"/>
<evidence type="ECO:0000313" key="1">
    <source>
        <dbReference type="EMBL" id="CAP83090.1"/>
    </source>
</evidence>
<reference evidence="1 2" key="1">
    <citation type="journal article" date="2008" name="Nat. Biotechnol.">
        <title>Genome sequencing and analysis of the filamentous fungus Penicillium chrysogenum.</title>
        <authorList>
            <person name="van den Berg M.A."/>
            <person name="Albang R."/>
            <person name="Albermann K."/>
            <person name="Badger J.H."/>
            <person name="Daran J.-M."/>
            <person name="Driessen A.J.M."/>
            <person name="Garcia-Estrada C."/>
            <person name="Fedorova N.D."/>
            <person name="Harris D.M."/>
            <person name="Heijne W.H.M."/>
            <person name="Joardar V.S."/>
            <person name="Kiel J.A.K.W."/>
            <person name="Kovalchuk A."/>
            <person name="Martin J.F."/>
            <person name="Nierman W.C."/>
            <person name="Nijland J.G."/>
            <person name="Pronk J.T."/>
            <person name="Roubos J.A."/>
            <person name="van der Klei I.J."/>
            <person name="van Peij N.N.M.E."/>
            <person name="Veenhuis M."/>
            <person name="von Doehren H."/>
            <person name="Wagner C."/>
            <person name="Wortman J.R."/>
            <person name="Bovenberg R.A.L."/>
        </authorList>
    </citation>
    <scope>NUCLEOTIDE SEQUENCE [LARGE SCALE GENOMIC DNA]</scope>
    <source>
        <strain evidence="2">ATCC 28089 / DSM 1075 / NRRL 1951 / Wisconsin 54-1255</strain>
    </source>
</reference>
<sequence length="168" mass="19308">MPRWKSFPDFPQFNYGTHYIDYMDQTCLRSLQLPPFEQSLFSELAPREQVQFPYMNSFSAVCCNDGQTYSTCRSYTQSTKMVKSCDSIQWRYTATSLRSMQNPARDAKPLNTDKALVLAHHWLYWCASGICQICGLLSDRHGLRPQYAVVPRHTPGDIRSGATFSTKL</sequence>
<dbReference type="VEuPathDB" id="FungiDB:PCH_Pc15g02040"/>
<dbReference type="EMBL" id="AM920430">
    <property type="protein sequence ID" value="CAP83090.1"/>
    <property type="molecule type" value="Genomic_DNA"/>
</dbReference>
<dbReference type="HOGENOM" id="CLU_1587045_0_0_1"/>
<keyword evidence="2" id="KW-1185">Reference proteome</keyword>
<name>B6H6D8_PENRW</name>
<proteinExistence type="predicted"/>
<accession>B6H6D8</accession>
<organism evidence="1 2">
    <name type="scientific">Penicillium rubens (strain ATCC 28089 / DSM 1075 / NRRL 1951 / Wisconsin 54-1255)</name>
    <name type="common">Penicillium chrysogenum</name>
    <dbReference type="NCBI Taxonomy" id="500485"/>
    <lineage>
        <taxon>Eukaryota</taxon>
        <taxon>Fungi</taxon>
        <taxon>Dikarya</taxon>
        <taxon>Ascomycota</taxon>
        <taxon>Pezizomycotina</taxon>
        <taxon>Eurotiomycetes</taxon>
        <taxon>Eurotiomycetidae</taxon>
        <taxon>Eurotiales</taxon>
        <taxon>Aspergillaceae</taxon>
        <taxon>Penicillium</taxon>
        <taxon>Penicillium chrysogenum species complex</taxon>
    </lineage>
</organism>
<protein>
    <submittedName>
        <fullName evidence="1">Uncharacterized protein</fullName>
    </submittedName>
</protein>
<dbReference type="Proteomes" id="UP000000724">
    <property type="component" value="Contig Pc00c15"/>
</dbReference>